<feature type="signal peptide" evidence="2">
    <location>
        <begin position="1"/>
        <end position="20"/>
    </location>
</feature>
<evidence type="ECO:0000256" key="2">
    <source>
        <dbReference type="SAM" id="SignalP"/>
    </source>
</evidence>
<evidence type="ECO:0000313" key="3">
    <source>
        <dbReference type="EMBL" id="JAE18998.1"/>
    </source>
</evidence>
<accession>A0A0A9GEB9</accession>
<protein>
    <submittedName>
        <fullName evidence="3">Uncharacterized protein</fullName>
    </submittedName>
</protein>
<name>A0A0A9GEB9_ARUDO</name>
<organism evidence="3">
    <name type="scientific">Arundo donax</name>
    <name type="common">Giant reed</name>
    <name type="synonym">Donax arundinaceus</name>
    <dbReference type="NCBI Taxonomy" id="35708"/>
    <lineage>
        <taxon>Eukaryota</taxon>
        <taxon>Viridiplantae</taxon>
        <taxon>Streptophyta</taxon>
        <taxon>Embryophyta</taxon>
        <taxon>Tracheophyta</taxon>
        <taxon>Spermatophyta</taxon>
        <taxon>Magnoliopsida</taxon>
        <taxon>Liliopsida</taxon>
        <taxon>Poales</taxon>
        <taxon>Poaceae</taxon>
        <taxon>PACMAD clade</taxon>
        <taxon>Arundinoideae</taxon>
        <taxon>Arundineae</taxon>
        <taxon>Arundo</taxon>
    </lineage>
</organism>
<dbReference type="AlphaFoldDB" id="A0A0A9GEB9"/>
<reference evidence="3" key="1">
    <citation type="submission" date="2014-09" db="EMBL/GenBank/DDBJ databases">
        <authorList>
            <person name="Magalhaes I.L.F."/>
            <person name="Oliveira U."/>
            <person name="Santos F.R."/>
            <person name="Vidigal T.H.D.A."/>
            <person name="Brescovit A.D."/>
            <person name="Santos A.J."/>
        </authorList>
    </citation>
    <scope>NUCLEOTIDE SEQUENCE</scope>
    <source>
        <tissue evidence="3">Shoot tissue taken approximately 20 cm above the soil surface</tissue>
    </source>
</reference>
<keyword evidence="2" id="KW-0732">Signal</keyword>
<proteinExistence type="predicted"/>
<evidence type="ECO:0000256" key="1">
    <source>
        <dbReference type="SAM" id="MobiDB-lite"/>
    </source>
</evidence>
<sequence>MAWWWWWQQPPLGREHRGRACVILVFGREWKLAGSQGPAPGPCIGAASLHGRAAFSSPRGSHPPLPHMPDAATSYHV</sequence>
<feature type="region of interest" description="Disordered" evidence="1">
    <location>
        <begin position="54"/>
        <end position="77"/>
    </location>
</feature>
<feature type="chain" id="PRO_5002047757" evidence="2">
    <location>
        <begin position="21"/>
        <end position="77"/>
    </location>
</feature>
<reference evidence="3" key="2">
    <citation type="journal article" date="2015" name="Data Brief">
        <title>Shoot transcriptome of the giant reed, Arundo donax.</title>
        <authorList>
            <person name="Barrero R.A."/>
            <person name="Guerrero F.D."/>
            <person name="Moolhuijzen P."/>
            <person name="Goolsby J.A."/>
            <person name="Tidwell J."/>
            <person name="Bellgard S.E."/>
            <person name="Bellgard M.I."/>
        </authorList>
    </citation>
    <scope>NUCLEOTIDE SEQUENCE</scope>
    <source>
        <tissue evidence="3">Shoot tissue taken approximately 20 cm above the soil surface</tissue>
    </source>
</reference>
<dbReference type="EMBL" id="GBRH01178898">
    <property type="protein sequence ID" value="JAE18998.1"/>
    <property type="molecule type" value="Transcribed_RNA"/>
</dbReference>